<accession>A0A977KBK7</accession>
<dbReference type="EMBL" id="CP006868">
    <property type="protein sequence ID" value="UXD22617.1"/>
    <property type="molecule type" value="Genomic_DNA"/>
</dbReference>
<keyword evidence="2" id="KW-1185">Reference proteome</keyword>
<protein>
    <submittedName>
        <fullName evidence="1">Uncharacterized protein</fullName>
    </submittedName>
</protein>
<gene>
    <name evidence="1" type="ORF">IPA_06730</name>
</gene>
<dbReference type="AlphaFoldDB" id="A0A977KBK7"/>
<dbReference type="KEGG" id="ipc:IPA_06730"/>
<name>A0A977KBK7_9CREN</name>
<dbReference type="Proteomes" id="UP001063698">
    <property type="component" value="Chromosome"/>
</dbReference>
<evidence type="ECO:0000313" key="1">
    <source>
        <dbReference type="EMBL" id="UXD22617.1"/>
    </source>
</evidence>
<organism evidence="1 2">
    <name type="scientific">Ignicoccus pacificus DSM 13166</name>
    <dbReference type="NCBI Taxonomy" id="940294"/>
    <lineage>
        <taxon>Archaea</taxon>
        <taxon>Thermoproteota</taxon>
        <taxon>Thermoprotei</taxon>
        <taxon>Desulfurococcales</taxon>
        <taxon>Desulfurococcaceae</taxon>
        <taxon>Ignicoccus</taxon>
    </lineage>
</organism>
<proteinExistence type="predicted"/>
<reference evidence="1" key="1">
    <citation type="submission" date="2013-11" db="EMBL/GenBank/DDBJ databases">
        <title>Comparative genomics of Ignicoccus.</title>
        <authorList>
            <person name="Podar M."/>
        </authorList>
    </citation>
    <scope>NUCLEOTIDE SEQUENCE</scope>
    <source>
        <strain evidence="1">DSM 13166</strain>
    </source>
</reference>
<evidence type="ECO:0000313" key="2">
    <source>
        <dbReference type="Proteomes" id="UP001063698"/>
    </source>
</evidence>
<sequence length="92" mass="10017">MLPAGPEEVQTSKRHFSKSLLISRSSSWVSDPSSHTRKCAGVQKLSENNLLAFQVELISSSSALPSQLLQGKRVPGVWAPARKLGGNWEEVC</sequence>